<keyword evidence="2" id="KW-0812">Transmembrane</keyword>
<dbReference type="Proteomes" id="UP000192591">
    <property type="component" value="Unassembled WGS sequence"/>
</dbReference>
<evidence type="ECO:0000256" key="2">
    <source>
        <dbReference type="SAM" id="Phobius"/>
    </source>
</evidence>
<proteinExistence type="predicted"/>
<sequence>MSDDPERLLSEALRAQARYAPPAHPPHTPHPTPPTQAAHPAPPAQPAPQVPPAARPAPMVDLSGGYGLLSGAGDEAANLRRAALETDPRPPARGHHRRRAEPLPTRWVLILAASLGMAAGSVLGFLTLL</sequence>
<evidence type="ECO:0000256" key="1">
    <source>
        <dbReference type="SAM" id="MobiDB-lite"/>
    </source>
</evidence>
<evidence type="ECO:0000313" key="4">
    <source>
        <dbReference type="Proteomes" id="UP000192591"/>
    </source>
</evidence>
<accession>A0A1V9A0H6</accession>
<reference evidence="3 4" key="1">
    <citation type="submission" date="2017-02" db="EMBL/GenBank/DDBJ databases">
        <title>Draft genome of Saccharomonospora sp. 154.</title>
        <authorList>
            <person name="Alonso-Carmona G.S."/>
            <person name="De La Haba R."/>
            <person name="Vera-Gargallo B."/>
            <person name="Sandoval-Trujillo A.H."/>
            <person name="Ramirez-Duran N."/>
            <person name="Ventosa A."/>
        </authorList>
    </citation>
    <scope>NUCLEOTIDE SEQUENCE [LARGE SCALE GENOMIC DNA]</scope>
    <source>
        <strain evidence="3 4">LRS4.154</strain>
    </source>
</reference>
<keyword evidence="2" id="KW-1133">Transmembrane helix</keyword>
<name>A0A1V9A0H6_SACPI</name>
<dbReference type="EMBL" id="MWIH01000006">
    <property type="protein sequence ID" value="OQO90570.1"/>
    <property type="molecule type" value="Genomic_DNA"/>
</dbReference>
<dbReference type="AlphaFoldDB" id="A0A1V9A0H6"/>
<organism evidence="3 4">
    <name type="scientific">Saccharomonospora piscinae</name>
    <dbReference type="NCBI Taxonomy" id="687388"/>
    <lineage>
        <taxon>Bacteria</taxon>
        <taxon>Bacillati</taxon>
        <taxon>Actinomycetota</taxon>
        <taxon>Actinomycetes</taxon>
        <taxon>Pseudonocardiales</taxon>
        <taxon>Pseudonocardiaceae</taxon>
        <taxon>Saccharomonospora</taxon>
    </lineage>
</organism>
<gene>
    <name evidence="3" type="ORF">B1813_13505</name>
</gene>
<protein>
    <submittedName>
        <fullName evidence="3">Uncharacterized protein</fullName>
    </submittedName>
</protein>
<feature type="region of interest" description="Disordered" evidence="1">
    <location>
        <begin position="1"/>
        <end position="103"/>
    </location>
</feature>
<feature type="transmembrane region" description="Helical" evidence="2">
    <location>
        <begin position="107"/>
        <end position="128"/>
    </location>
</feature>
<feature type="compositionally biased region" description="Pro residues" evidence="1">
    <location>
        <begin position="22"/>
        <end position="55"/>
    </location>
</feature>
<dbReference type="RefSeq" id="WP_081192532.1">
    <property type="nucleotide sequence ID" value="NZ_MWIH01000006.1"/>
</dbReference>
<comment type="caution">
    <text evidence="3">The sequence shown here is derived from an EMBL/GenBank/DDBJ whole genome shotgun (WGS) entry which is preliminary data.</text>
</comment>
<dbReference type="STRING" id="1962155.B1813_13505"/>
<keyword evidence="2" id="KW-0472">Membrane</keyword>
<evidence type="ECO:0000313" key="3">
    <source>
        <dbReference type="EMBL" id="OQO90570.1"/>
    </source>
</evidence>
<keyword evidence="4" id="KW-1185">Reference proteome</keyword>